<feature type="coiled-coil region" evidence="1">
    <location>
        <begin position="53"/>
        <end position="80"/>
    </location>
</feature>
<dbReference type="AlphaFoldDB" id="A0A8J2WR11"/>
<evidence type="ECO:0008006" key="5">
    <source>
        <dbReference type="Google" id="ProtNLM"/>
    </source>
</evidence>
<feature type="chain" id="PRO_5035295472" description="Plastid lipid-associated protein/fibrillin conserved domain-containing protein" evidence="2">
    <location>
        <begin position="17"/>
        <end position="278"/>
    </location>
</feature>
<keyword evidence="2" id="KW-0732">Signal</keyword>
<accession>A0A8J2WR11</accession>
<evidence type="ECO:0000313" key="3">
    <source>
        <dbReference type="EMBL" id="CAH0365347.1"/>
    </source>
</evidence>
<comment type="caution">
    <text evidence="3">The sequence shown here is derived from an EMBL/GenBank/DDBJ whole genome shotgun (WGS) entry which is preliminary data.</text>
</comment>
<evidence type="ECO:0000313" key="4">
    <source>
        <dbReference type="Proteomes" id="UP000789595"/>
    </source>
</evidence>
<protein>
    <recommendedName>
        <fullName evidence="5">Plastid lipid-associated protein/fibrillin conserved domain-containing protein</fullName>
    </recommendedName>
</protein>
<name>A0A8J2WR11_9STRA</name>
<dbReference type="EMBL" id="CAKKNE010000001">
    <property type="protein sequence ID" value="CAH0365347.1"/>
    <property type="molecule type" value="Genomic_DNA"/>
</dbReference>
<sequence>MARIILALICCTVGHSLQRATSRRALAAPKTALQHVPSSRGLITTHAVSCPEADALLAQAKHLRDQAEIQERQLNALKDEAKPQAVEGKNNILPLERLKAWRTRLSFEGNKVVSAAWTKFQEGGKAEVDGAEAGWKMYEDAHTAPTGAKVLECWFTQGEKTYRLTTKATPRAEVEKLLKVEQDAFELIERLSQKLADAERRLADAKGPLDMIPRALARSMAMDELDMAYVVQKSCVAQAEPVRAGHFVDLDGRSFFISNRGEVESEGERGTFAAYVTN</sequence>
<reference evidence="3" key="1">
    <citation type="submission" date="2021-11" db="EMBL/GenBank/DDBJ databases">
        <authorList>
            <consortium name="Genoscope - CEA"/>
            <person name="William W."/>
        </authorList>
    </citation>
    <scope>NUCLEOTIDE SEQUENCE</scope>
</reference>
<evidence type="ECO:0000256" key="2">
    <source>
        <dbReference type="SAM" id="SignalP"/>
    </source>
</evidence>
<gene>
    <name evidence="3" type="ORF">PECAL_1P17850</name>
</gene>
<feature type="signal peptide" evidence="2">
    <location>
        <begin position="1"/>
        <end position="16"/>
    </location>
</feature>
<proteinExistence type="predicted"/>
<evidence type="ECO:0000256" key="1">
    <source>
        <dbReference type="SAM" id="Coils"/>
    </source>
</evidence>
<dbReference type="Proteomes" id="UP000789595">
    <property type="component" value="Unassembled WGS sequence"/>
</dbReference>
<keyword evidence="4" id="KW-1185">Reference proteome</keyword>
<organism evidence="3 4">
    <name type="scientific">Pelagomonas calceolata</name>
    <dbReference type="NCBI Taxonomy" id="35677"/>
    <lineage>
        <taxon>Eukaryota</taxon>
        <taxon>Sar</taxon>
        <taxon>Stramenopiles</taxon>
        <taxon>Ochrophyta</taxon>
        <taxon>Pelagophyceae</taxon>
        <taxon>Pelagomonadales</taxon>
        <taxon>Pelagomonadaceae</taxon>
        <taxon>Pelagomonas</taxon>
    </lineage>
</organism>
<keyword evidence="1" id="KW-0175">Coiled coil</keyword>
<feature type="coiled-coil region" evidence="1">
    <location>
        <begin position="181"/>
        <end position="208"/>
    </location>
</feature>